<sequence length="507" mass="55542">MTATALDAHGGGRLRVRRLPWWNVALRMTVGAVVTLLLSPLLACLVLSVPDCGMVRVWERAAVVAARVLAGIMAIEVELAEPHSPDAYQVGAVTPVRMPLIRSWTSPLHSGYVSRTVDQPGRWMSDSQLNALVDEMVQVARDSMDELPQYGVFGDRAHIRRALSNRIVTLAYDVHGVPCAFTAMVYLPLCPAATTTPAVLPVGGFGWMHAPARDSFVIHLGLTMISRKHRGRRIQSPVFSKCLSLPLFNQRRLGFTVTNIGASPAGIGAVSDYFQGTFPDYQGRSPRTEFHLQVARHVLKHFRHEFGCSRKARFDEGVFVVRGSNDADGGGASQFIKVDGQPVSRYRDERCNRFCEAMLDLTRGDEIFQVARVHTLGTLLQYRRLRRGAGCAALRPRRPAVTLGMRACASPRTAATPEETMSDTRPDLAQRRRVYATAPLASPEWEQDLPLKAPPGGIRLSPSWTVIAGGSCVLSMALLLGAIALATNGRSPTWTDWLQPLALPSLL</sequence>
<gene>
    <name evidence="2" type="ORF">CDCA_CDCA01G0305</name>
</gene>
<feature type="transmembrane region" description="Helical" evidence="1">
    <location>
        <begin position="24"/>
        <end position="49"/>
    </location>
</feature>
<accession>A0AAV9IQA2</accession>
<comment type="caution">
    <text evidence="2">The sequence shown here is derived from an EMBL/GenBank/DDBJ whole genome shotgun (WGS) entry which is preliminary data.</text>
</comment>
<keyword evidence="3" id="KW-1185">Reference proteome</keyword>
<reference evidence="2 3" key="1">
    <citation type="submission" date="2022-07" db="EMBL/GenBank/DDBJ databases">
        <title>Genome-wide signatures of adaptation to extreme environments.</title>
        <authorList>
            <person name="Cho C.H."/>
            <person name="Yoon H.S."/>
        </authorList>
    </citation>
    <scope>NUCLEOTIDE SEQUENCE [LARGE SCALE GENOMIC DNA]</scope>
    <source>
        <strain evidence="2 3">DBV 063 E5</strain>
    </source>
</reference>
<dbReference type="AlphaFoldDB" id="A0AAV9IQA2"/>
<evidence type="ECO:0000313" key="2">
    <source>
        <dbReference type="EMBL" id="KAK4534280.1"/>
    </source>
</evidence>
<evidence type="ECO:0000256" key="1">
    <source>
        <dbReference type="SAM" id="Phobius"/>
    </source>
</evidence>
<name>A0AAV9IQA2_CYACA</name>
<evidence type="ECO:0000313" key="3">
    <source>
        <dbReference type="Proteomes" id="UP001301350"/>
    </source>
</evidence>
<proteinExistence type="predicted"/>
<evidence type="ECO:0008006" key="4">
    <source>
        <dbReference type="Google" id="ProtNLM"/>
    </source>
</evidence>
<keyword evidence="1" id="KW-0812">Transmembrane</keyword>
<keyword evidence="1" id="KW-0472">Membrane</keyword>
<feature type="transmembrane region" description="Helical" evidence="1">
    <location>
        <begin position="464"/>
        <end position="486"/>
    </location>
</feature>
<protein>
    <recommendedName>
        <fullName evidence="4">Alpha-type protein kinase domain-containing protein</fullName>
    </recommendedName>
</protein>
<keyword evidence="1" id="KW-1133">Transmembrane helix</keyword>
<organism evidence="2 3">
    <name type="scientific">Cyanidium caldarium</name>
    <name type="common">Red alga</name>
    <dbReference type="NCBI Taxonomy" id="2771"/>
    <lineage>
        <taxon>Eukaryota</taxon>
        <taxon>Rhodophyta</taxon>
        <taxon>Bangiophyceae</taxon>
        <taxon>Cyanidiales</taxon>
        <taxon>Cyanidiaceae</taxon>
        <taxon>Cyanidium</taxon>
    </lineage>
</organism>
<dbReference type="Proteomes" id="UP001301350">
    <property type="component" value="Unassembled WGS sequence"/>
</dbReference>
<dbReference type="EMBL" id="JANCYW010000001">
    <property type="protein sequence ID" value="KAK4534280.1"/>
    <property type="molecule type" value="Genomic_DNA"/>
</dbReference>